<name>A0A078MFF2_9STAP</name>
<dbReference type="STRING" id="1461582.BN1048_02083"/>
<dbReference type="SUPFAM" id="SSF54593">
    <property type="entry name" value="Glyoxalase/Bleomycin resistance protein/Dihydroxybiphenyl dioxygenase"/>
    <property type="match status" value="1"/>
</dbReference>
<dbReference type="OrthoDB" id="9795306at2"/>
<organism evidence="2 3">
    <name type="scientific">Jeotgalicoccus saudimassiliensis</name>
    <dbReference type="NCBI Taxonomy" id="1461582"/>
    <lineage>
        <taxon>Bacteria</taxon>
        <taxon>Bacillati</taxon>
        <taxon>Bacillota</taxon>
        <taxon>Bacilli</taxon>
        <taxon>Bacillales</taxon>
        <taxon>Staphylococcaceae</taxon>
        <taxon>Jeotgalicoccus</taxon>
    </lineage>
</organism>
<reference evidence="2 3" key="1">
    <citation type="submission" date="2014-07" db="EMBL/GenBank/DDBJ databases">
        <authorList>
            <person name="Urmite Genomes Urmite Genomes"/>
        </authorList>
    </citation>
    <scope>NUCLEOTIDE SEQUENCE [LARGE SCALE GENOMIC DNA]</scope>
    <source>
        <strain evidence="2 3">13MG44_air</strain>
    </source>
</reference>
<evidence type="ECO:0000313" key="3">
    <source>
        <dbReference type="Proteomes" id="UP000044136"/>
    </source>
</evidence>
<gene>
    <name evidence="2" type="ORF">BN1048_02083</name>
</gene>
<dbReference type="Proteomes" id="UP000044136">
    <property type="component" value="Unassembled WGS sequence"/>
</dbReference>
<dbReference type="Gene3D" id="3.10.180.10">
    <property type="entry name" value="2,3-Dihydroxybiphenyl 1,2-Dioxygenase, domain 1"/>
    <property type="match status" value="1"/>
</dbReference>
<dbReference type="RefSeq" id="WP_052108969.1">
    <property type="nucleotide sequence ID" value="NZ_CCSE01000001.1"/>
</dbReference>
<dbReference type="PANTHER" id="PTHR33990">
    <property type="entry name" value="PROTEIN YJDN-RELATED"/>
    <property type="match status" value="1"/>
</dbReference>
<accession>A0A078MFF2</accession>
<evidence type="ECO:0000259" key="1">
    <source>
        <dbReference type="Pfam" id="PF00903"/>
    </source>
</evidence>
<protein>
    <recommendedName>
        <fullName evidence="1">Glyoxalase/fosfomycin resistance/dioxygenase domain-containing protein</fullName>
    </recommendedName>
</protein>
<dbReference type="InterPro" id="IPR004360">
    <property type="entry name" value="Glyas_Fos-R_dOase_dom"/>
</dbReference>
<proteinExistence type="predicted"/>
<dbReference type="InterPro" id="IPR029068">
    <property type="entry name" value="Glyas_Bleomycin-R_OHBP_Dase"/>
</dbReference>
<dbReference type="AlphaFoldDB" id="A0A078MFF2"/>
<dbReference type="PANTHER" id="PTHR33990:SF5">
    <property type="entry name" value="PHNB-LIKE DOMAIN-CONTAINING PROTEIN"/>
    <property type="match status" value="1"/>
</dbReference>
<dbReference type="EMBL" id="CCSE01000001">
    <property type="protein sequence ID" value="CEA03431.1"/>
    <property type="molecule type" value="Genomic_DNA"/>
</dbReference>
<dbReference type="HOGENOM" id="CLU_046006_17_3_9"/>
<evidence type="ECO:0000313" key="2">
    <source>
        <dbReference type="EMBL" id="CEA03431.1"/>
    </source>
</evidence>
<dbReference type="Pfam" id="PF00903">
    <property type="entry name" value="Glyoxalase"/>
    <property type="match status" value="1"/>
</dbReference>
<feature type="domain" description="Glyoxalase/fosfomycin resistance/dioxygenase" evidence="1">
    <location>
        <begin position="14"/>
        <end position="141"/>
    </location>
</feature>
<sequence length="145" mass="16452">MIKAVQYFNYSNALEALEFYEKNFDAVINTKIMASDPKFAAGLDEMGMSAEDAETFVMNAEFEVLGQRFMASSTWQHKDIDNSGAIITFVFDSNNEEELNAVTNLYNKAVEAGCRVDMKLGPTEWTRYFASFKDPYSINWMISGE</sequence>
<dbReference type="eggNOG" id="COG2764">
    <property type="taxonomic scope" value="Bacteria"/>
</dbReference>
<keyword evidence="3" id="KW-1185">Reference proteome</keyword>